<dbReference type="InterPro" id="IPR051681">
    <property type="entry name" value="Ser/Thr_Kinases-Pseudokinases"/>
</dbReference>
<accession>A0A8H6YCX8</accession>
<keyword evidence="3" id="KW-0808">Transferase</keyword>
<dbReference type="Pfam" id="PF07714">
    <property type="entry name" value="PK_Tyr_Ser-Thr"/>
    <property type="match status" value="1"/>
</dbReference>
<feature type="region of interest" description="Disordered" evidence="1">
    <location>
        <begin position="464"/>
        <end position="493"/>
    </location>
</feature>
<protein>
    <submittedName>
        <fullName evidence="3">Kinase-like protein</fullName>
    </submittedName>
</protein>
<keyword evidence="4" id="KW-1185">Reference proteome</keyword>
<dbReference type="SMART" id="SM00220">
    <property type="entry name" value="S_TKc"/>
    <property type="match status" value="1"/>
</dbReference>
<evidence type="ECO:0000313" key="4">
    <source>
        <dbReference type="Proteomes" id="UP000623467"/>
    </source>
</evidence>
<comment type="caution">
    <text evidence="3">The sequence shown here is derived from an EMBL/GenBank/DDBJ whole genome shotgun (WGS) entry which is preliminary data.</text>
</comment>
<dbReference type="OrthoDB" id="4062651at2759"/>
<dbReference type="InterPro" id="IPR001245">
    <property type="entry name" value="Ser-Thr/Tyr_kinase_cat_dom"/>
</dbReference>
<reference evidence="3" key="1">
    <citation type="submission" date="2020-05" db="EMBL/GenBank/DDBJ databases">
        <title>Mycena genomes resolve the evolution of fungal bioluminescence.</title>
        <authorList>
            <person name="Tsai I.J."/>
        </authorList>
    </citation>
    <scope>NUCLEOTIDE SEQUENCE</scope>
    <source>
        <strain evidence="3">160909Yilan</strain>
    </source>
</reference>
<organism evidence="3 4">
    <name type="scientific">Mycena sanguinolenta</name>
    <dbReference type="NCBI Taxonomy" id="230812"/>
    <lineage>
        <taxon>Eukaryota</taxon>
        <taxon>Fungi</taxon>
        <taxon>Dikarya</taxon>
        <taxon>Basidiomycota</taxon>
        <taxon>Agaricomycotina</taxon>
        <taxon>Agaricomycetes</taxon>
        <taxon>Agaricomycetidae</taxon>
        <taxon>Agaricales</taxon>
        <taxon>Marasmiineae</taxon>
        <taxon>Mycenaceae</taxon>
        <taxon>Mycena</taxon>
    </lineage>
</organism>
<dbReference type="Proteomes" id="UP000623467">
    <property type="component" value="Unassembled WGS sequence"/>
</dbReference>
<dbReference type="GO" id="GO:0005524">
    <property type="term" value="F:ATP binding"/>
    <property type="evidence" value="ECO:0007669"/>
    <property type="project" value="InterPro"/>
</dbReference>
<proteinExistence type="predicted"/>
<dbReference type="EMBL" id="JACAZH010000009">
    <property type="protein sequence ID" value="KAF7358788.1"/>
    <property type="molecule type" value="Genomic_DNA"/>
</dbReference>
<feature type="domain" description="Protein kinase" evidence="2">
    <location>
        <begin position="302"/>
        <end position="617"/>
    </location>
</feature>
<dbReference type="InterPro" id="IPR008271">
    <property type="entry name" value="Ser/Thr_kinase_AS"/>
</dbReference>
<evidence type="ECO:0000256" key="1">
    <source>
        <dbReference type="SAM" id="MobiDB-lite"/>
    </source>
</evidence>
<dbReference type="InterPro" id="IPR011009">
    <property type="entry name" value="Kinase-like_dom_sf"/>
</dbReference>
<dbReference type="GO" id="GO:0004674">
    <property type="term" value="F:protein serine/threonine kinase activity"/>
    <property type="evidence" value="ECO:0007669"/>
    <property type="project" value="TreeGrafter"/>
</dbReference>
<dbReference type="PANTHER" id="PTHR44329:SF214">
    <property type="entry name" value="PROTEIN KINASE DOMAIN-CONTAINING PROTEIN"/>
    <property type="match status" value="1"/>
</dbReference>
<dbReference type="Gene3D" id="1.10.510.10">
    <property type="entry name" value="Transferase(Phosphotransferase) domain 1"/>
    <property type="match status" value="1"/>
</dbReference>
<dbReference type="PROSITE" id="PS00108">
    <property type="entry name" value="PROTEIN_KINASE_ST"/>
    <property type="match status" value="1"/>
</dbReference>
<sequence>MRLQKGIVAEEKREIYGPCSTSRRKDVFDYVSKGHELFSQWINQTRVQWITNENEVWVNLLGLGVRKDRSRLLGKQSNWIEDLLRCAQEWQSDEASSDAVETPEALDKAKQKVATCLQKLAALPSISEDLRGRLNRTAAAIGREHVTINIKSTKVPFKRKDGVGRIAKAFDLFSQWADWSDFQWAVGEYIVWSEMHRIGSTVNNRWTGMDRSNAWAEEVIEFIEHWTGTQELNLTQRHEIAFTLRRLSHQEVMTAKMSSRLVSVAVMLGDSPDLPPELVINPTKLADTSSSLPPLDANADAEAIPRPRYAGGSSDVRFGYYKFRGRREPVAIKEFRFSKPYGELKPRFSLEAFTWAYLSKGDNSFVVKFFGADIGENNLRLISRWQTHVNIVHFLNLETNKNQNFRFQKICSVAHAISWLHSKNMVHADIKGSNVLVDAKGVPRLADFGISRLVHDTIDEVGTKPEVGVRNPENRSTLNAMKPWDSKSPQLNTDSVCATNTSSARTRFVGSINWMAPERFRDSPEPTKASDVYAFAYLVLEIFANKVPFSEVNDRHVMEVMHINCSKRASSATRPEDLEDLLLEACSIPRSLWDIVVGCMRFDPNSRPTATAVHTDMKKL</sequence>
<dbReference type="AlphaFoldDB" id="A0A8H6YCX8"/>
<dbReference type="PROSITE" id="PS50011">
    <property type="entry name" value="PROTEIN_KINASE_DOM"/>
    <property type="match status" value="1"/>
</dbReference>
<gene>
    <name evidence="3" type="ORF">MSAN_01218100</name>
</gene>
<evidence type="ECO:0000313" key="3">
    <source>
        <dbReference type="EMBL" id="KAF7358788.1"/>
    </source>
</evidence>
<dbReference type="SUPFAM" id="SSF56112">
    <property type="entry name" value="Protein kinase-like (PK-like)"/>
    <property type="match status" value="1"/>
</dbReference>
<name>A0A8H6YCX8_9AGAR</name>
<evidence type="ECO:0000259" key="2">
    <source>
        <dbReference type="PROSITE" id="PS50011"/>
    </source>
</evidence>
<keyword evidence="3" id="KW-0418">Kinase</keyword>
<dbReference type="InterPro" id="IPR000719">
    <property type="entry name" value="Prot_kinase_dom"/>
</dbReference>
<dbReference type="Pfam" id="PF00069">
    <property type="entry name" value="Pkinase"/>
    <property type="match status" value="1"/>
</dbReference>
<dbReference type="PANTHER" id="PTHR44329">
    <property type="entry name" value="SERINE/THREONINE-PROTEIN KINASE TNNI3K-RELATED"/>
    <property type="match status" value="1"/>
</dbReference>